<evidence type="ECO:0000313" key="3">
    <source>
        <dbReference type="Proteomes" id="UP000231960"/>
    </source>
</evidence>
<organism evidence="2 3">
    <name type="scientific">Avrilella dinanensis</name>
    <dbReference type="NCBI Taxonomy" id="2008672"/>
    <lineage>
        <taxon>Bacteria</taxon>
        <taxon>Pseudomonadati</taxon>
        <taxon>Bacteroidota</taxon>
        <taxon>Flavobacteriia</taxon>
        <taxon>Flavobacteriales</taxon>
        <taxon>Flavobacteriaceae</taxon>
        <taxon>Avrilella</taxon>
    </lineage>
</organism>
<name>A0A2M9R5W7_9FLAO</name>
<dbReference type="RefSeq" id="WP_100677830.1">
    <property type="nucleotide sequence ID" value="NZ_NIPO01000001.1"/>
</dbReference>
<sequence>MKKILFLAMFAAFGLQAEAQINNLTIEEVRKNTNKFAEFVEQDMNLLKQHVDKVPQANLVEARNLLRAKYDKLASTNADIPKDKIEQFCHSLTERFKVLLGEEFEKVAKDPKVIRQLNGLSLFVRHQN</sequence>
<evidence type="ECO:0000313" key="2">
    <source>
        <dbReference type="EMBL" id="PJR04269.1"/>
    </source>
</evidence>
<reference evidence="2 3" key="1">
    <citation type="submission" date="2017-06" db="EMBL/GenBank/DDBJ databases">
        <title>Description of Avrilella dinanensis gen. nov. sp. nov.</title>
        <authorList>
            <person name="Leyer C."/>
            <person name="Sassi M."/>
            <person name="Minet J."/>
            <person name="Kayal S."/>
            <person name="Cattoir V."/>
        </authorList>
    </citation>
    <scope>NUCLEOTIDE SEQUENCE [LARGE SCALE GENOMIC DNA]</scope>
    <source>
        <strain evidence="2 3">UR159</strain>
    </source>
</reference>
<gene>
    <name evidence="2" type="ORF">CDL10_06795</name>
</gene>
<feature type="signal peptide" evidence="1">
    <location>
        <begin position="1"/>
        <end position="19"/>
    </location>
</feature>
<keyword evidence="1" id="KW-0732">Signal</keyword>
<comment type="caution">
    <text evidence="2">The sequence shown here is derived from an EMBL/GenBank/DDBJ whole genome shotgun (WGS) entry which is preliminary data.</text>
</comment>
<accession>A0A2M9R5W7</accession>
<proteinExistence type="predicted"/>
<feature type="chain" id="PRO_5014657412" evidence="1">
    <location>
        <begin position="20"/>
        <end position="128"/>
    </location>
</feature>
<dbReference type="AlphaFoldDB" id="A0A2M9R5W7"/>
<dbReference type="EMBL" id="NIPO01000001">
    <property type="protein sequence ID" value="PJR04269.1"/>
    <property type="molecule type" value="Genomic_DNA"/>
</dbReference>
<keyword evidence="3" id="KW-1185">Reference proteome</keyword>
<protein>
    <submittedName>
        <fullName evidence="2">Uncharacterized protein</fullName>
    </submittedName>
</protein>
<evidence type="ECO:0000256" key="1">
    <source>
        <dbReference type="SAM" id="SignalP"/>
    </source>
</evidence>
<dbReference type="Proteomes" id="UP000231960">
    <property type="component" value="Unassembled WGS sequence"/>
</dbReference>